<dbReference type="Pfam" id="PF00813">
    <property type="entry name" value="FliP"/>
    <property type="match status" value="1"/>
</dbReference>
<evidence type="ECO:0000256" key="12">
    <source>
        <dbReference type="RuleBase" id="RU362069"/>
    </source>
</evidence>
<evidence type="ECO:0000313" key="14">
    <source>
        <dbReference type="Proteomes" id="UP001055153"/>
    </source>
</evidence>
<feature type="transmembrane region" description="Helical" evidence="12">
    <location>
        <begin position="111"/>
        <end position="128"/>
    </location>
</feature>
<dbReference type="EMBL" id="BPQQ01000027">
    <property type="protein sequence ID" value="GJE00491.1"/>
    <property type="molecule type" value="Genomic_DNA"/>
</dbReference>
<comment type="caution">
    <text evidence="13">The sequence shown here is derived from an EMBL/GenBank/DDBJ whole genome shotgun (WGS) entry which is preliminary data.</text>
</comment>
<dbReference type="Proteomes" id="UP001055153">
    <property type="component" value="Unassembled WGS sequence"/>
</dbReference>
<accession>A0ABQ4SB99</accession>
<sequence length="272" mass="29633">MRHRSATRPLLAGLPLLSTGLLLLSRLLLAGLPLLLAGPAAAQAPATGLPGLDQLLPPGNGAASGRIIQMVALLTVLSVAPGLLVMVTSFTRFVVALSFLRSGLGLQSTPANLFLVSLSLFMTFYVMAPTFDRAWQDGVKPLTENRISEEEAFGKVADPFREFMLAHVREKDLQTFTDLASRNFPRAEAGQKVDLRILIPAFMISELRRGFEIGFLIALPFLVIDMIVATVVMSMGMMMLPPTVISLPFKVLFFVLIDGWNMLVSGLVRSYF</sequence>
<organism evidence="13 14">
    <name type="scientific">Methylobacterium isbiliense</name>
    <dbReference type="NCBI Taxonomy" id="315478"/>
    <lineage>
        <taxon>Bacteria</taxon>
        <taxon>Pseudomonadati</taxon>
        <taxon>Pseudomonadota</taxon>
        <taxon>Alphaproteobacteria</taxon>
        <taxon>Hyphomicrobiales</taxon>
        <taxon>Methylobacteriaceae</taxon>
        <taxon>Methylobacterium</taxon>
    </lineage>
</organism>
<proteinExistence type="inferred from homology"/>
<keyword evidence="11 12" id="KW-1006">Bacterial flagellum protein export</keyword>
<keyword evidence="13" id="KW-0966">Cell projection</keyword>
<evidence type="ECO:0000256" key="4">
    <source>
        <dbReference type="ARBA" id="ARBA00022475"/>
    </source>
</evidence>
<name>A0ABQ4SB99_9HYPH</name>
<comment type="function">
    <text evidence="12">Plays a role in the flagellum-specific transport system.</text>
</comment>
<dbReference type="PRINTS" id="PR01302">
    <property type="entry name" value="TYPE3IMPPROT"/>
</dbReference>
<evidence type="ECO:0000256" key="8">
    <source>
        <dbReference type="ARBA" id="ARBA00022989"/>
    </source>
</evidence>
<keyword evidence="7 12" id="KW-0653">Protein transport</keyword>
<dbReference type="InterPro" id="IPR005838">
    <property type="entry name" value="T3SS_IM_P"/>
</dbReference>
<comment type="similarity">
    <text evidence="1 12">Belongs to the FliP/MopC/SpaP family.</text>
</comment>
<evidence type="ECO:0000256" key="6">
    <source>
        <dbReference type="ARBA" id="ARBA00022795"/>
    </source>
</evidence>
<keyword evidence="10" id="KW-0975">Bacterial flagellum</keyword>
<reference evidence="13" key="1">
    <citation type="journal article" date="2021" name="Front. Microbiol.">
        <title>Comprehensive Comparative Genomics and Phenotyping of Methylobacterium Species.</title>
        <authorList>
            <person name="Alessa O."/>
            <person name="Ogura Y."/>
            <person name="Fujitani Y."/>
            <person name="Takami H."/>
            <person name="Hayashi T."/>
            <person name="Sahin N."/>
            <person name="Tani A."/>
        </authorList>
    </citation>
    <scope>NUCLEOTIDE SEQUENCE</scope>
    <source>
        <strain evidence="13">DSM 17168</strain>
    </source>
</reference>
<keyword evidence="6 12" id="KW-1005">Bacterial flagellum biogenesis</keyword>
<dbReference type="PRINTS" id="PR00951">
    <property type="entry name" value="FLGBIOSNFLIP"/>
</dbReference>
<evidence type="ECO:0000256" key="7">
    <source>
        <dbReference type="ARBA" id="ARBA00022927"/>
    </source>
</evidence>
<keyword evidence="3 12" id="KW-0813">Transport</keyword>
<keyword evidence="5 12" id="KW-0812">Transmembrane</keyword>
<protein>
    <recommendedName>
        <fullName evidence="2 12">Flagellar biosynthetic protein FliP</fullName>
    </recommendedName>
</protein>
<evidence type="ECO:0000256" key="2">
    <source>
        <dbReference type="ARBA" id="ARBA00021714"/>
    </source>
</evidence>
<dbReference type="NCBIfam" id="TIGR01103">
    <property type="entry name" value="fliP"/>
    <property type="match status" value="1"/>
</dbReference>
<dbReference type="PANTHER" id="PTHR30587:SF0">
    <property type="entry name" value="FLAGELLAR BIOSYNTHETIC PROTEIN FLIP"/>
    <property type="match status" value="1"/>
</dbReference>
<reference evidence="13" key="2">
    <citation type="submission" date="2021-08" db="EMBL/GenBank/DDBJ databases">
        <authorList>
            <person name="Tani A."/>
            <person name="Ola A."/>
            <person name="Ogura Y."/>
            <person name="Katsura K."/>
            <person name="Hayashi T."/>
        </authorList>
    </citation>
    <scope>NUCLEOTIDE SEQUENCE</scope>
    <source>
        <strain evidence="13">DSM 17168</strain>
    </source>
</reference>
<evidence type="ECO:0000256" key="5">
    <source>
        <dbReference type="ARBA" id="ARBA00022692"/>
    </source>
</evidence>
<keyword evidence="14" id="KW-1185">Reference proteome</keyword>
<dbReference type="PROSITE" id="PS01060">
    <property type="entry name" value="FLIP_1"/>
    <property type="match status" value="1"/>
</dbReference>
<evidence type="ECO:0000256" key="9">
    <source>
        <dbReference type="ARBA" id="ARBA00023136"/>
    </source>
</evidence>
<evidence type="ECO:0000256" key="1">
    <source>
        <dbReference type="ARBA" id="ARBA00006257"/>
    </source>
</evidence>
<keyword evidence="4 12" id="KW-1003">Cell membrane</keyword>
<dbReference type="NCBIfam" id="NF009438">
    <property type="entry name" value="PRK12797.1"/>
    <property type="match status" value="1"/>
</dbReference>
<feature type="transmembrane region" description="Helical" evidence="12">
    <location>
        <begin position="66"/>
        <end position="99"/>
    </location>
</feature>
<dbReference type="RefSeq" id="WP_238235379.1">
    <property type="nucleotide sequence ID" value="NZ_BPQQ01000027.1"/>
</dbReference>
<keyword evidence="8 12" id="KW-1133">Transmembrane helix</keyword>
<keyword evidence="13" id="KW-0969">Cilium</keyword>
<evidence type="ECO:0000256" key="10">
    <source>
        <dbReference type="ARBA" id="ARBA00023143"/>
    </source>
</evidence>
<keyword evidence="9 12" id="KW-0472">Membrane</keyword>
<keyword evidence="13" id="KW-0282">Flagellum</keyword>
<dbReference type="PANTHER" id="PTHR30587">
    <property type="entry name" value="FLAGELLAR BIOSYNTHETIC PROTEIN FLIP"/>
    <property type="match status" value="1"/>
</dbReference>
<evidence type="ECO:0000256" key="11">
    <source>
        <dbReference type="ARBA" id="ARBA00023225"/>
    </source>
</evidence>
<dbReference type="InterPro" id="IPR005837">
    <property type="entry name" value="FliP"/>
</dbReference>
<gene>
    <name evidence="13" type="primary">fliP_1</name>
    <name evidence="12" type="synonym">fliP</name>
    <name evidence="13" type="ORF">GMJLKIPL_2413</name>
</gene>
<evidence type="ECO:0000256" key="3">
    <source>
        <dbReference type="ARBA" id="ARBA00022448"/>
    </source>
</evidence>
<feature type="transmembrane region" description="Helical" evidence="12">
    <location>
        <begin position="213"/>
        <end position="235"/>
    </location>
</feature>
<evidence type="ECO:0000313" key="13">
    <source>
        <dbReference type="EMBL" id="GJE00491.1"/>
    </source>
</evidence>
<feature type="transmembrane region" description="Helical" evidence="12">
    <location>
        <begin position="247"/>
        <end position="268"/>
    </location>
</feature>
<dbReference type="PROSITE" id="PS01061">
    <property type="entry name" value="FLIP_2"/>
    <property type="match status" value="1"/>
</dbReference>
<comment type="subcellular location">
    <subcellularLocation>
        <location evidence="12">Cell membrane</location>
        <topology evidence="12">Multi-pass membrane protein</topology>
    </subcellularLocation>
    <subcellularLocation>
        <location evidence="12">Bacterial flagellum basal body</location>
    </subcellularLocation>
</comment>